<dbReference type="EMBL" id="JBFTWV010000030">
    <property type="protein sequence ID" value="KAL2795930.1"/>
    <property type="molecule type" value="Genomic_DNA"/>
</dbReference>
<accession>A0ABR4GBH9</accession>
<sequence>MAEFPKSSPRPLPIFIPCFYSYMSYTTRCIWRGCREFWADAEGAIVLCLLDRSFLFLCGYSKEDATQGSFLFGFSDRKRRERLI</sequence>
<evidence type="ECO:0000313" key="1">
    <source>
        <dbReference type="EMBL" id="KAL2795930.1"/>
    </source>
</evidence>
<evidence type="ECO:0000313" key="2">
    <source>
        <dbReference type="Proteomes" id="UP001610563"/>
    </source>
</evidence>
<reference evidence="1 2" key="1">
    <citation type="submission" date="2024-07" db="EMBL/GenBank/DDBJ databases">
        <title>Section-level genome sequencing and comparative genomics of Aspergillus sections Usti and Cavernicolus.</title>
        <authorList>
            <consortium name="Lawrence Berkeley National Laboratory"/>
            <person name="Nybo J.L."/>
            <person name="Vesth T.C."/>
            <person name="Theobald S."/>
            <person name="Frisvad J.C."/>
            <person name="Larsen T.O."/>
            <person name="Kjaerboelling I."/>
            <person name="Rothschild-Mancinelli K."/>
            <person name="Lyhne E.K."/>
            <person name="Kogle M.E."/>
            <person name="Barry K."/>
            <person name="Clum A."/>
            <person name="Na H."/>
            <person name="Ledsgaard L."/>
            <person name="Lin J."/>
            <person name="Lipzen A."/>
            <person name="Kuo A."/>
            <person name="Riley R."/>
            <person name="Mondo S."/>
            <person name="Labutti K."/>
            <person name="Haridas S."/>
            <person name="Pangalinan J."/>
            <person name="Salamov A.A."/>
            <person name="Simmons B.A."/>
            <person name="Magnuson J.K."/>
            <person name="Chen J."/>
            <person name="Drula E."/>
            <person name="Henrissat B."/>
            <person name="Wiebenga A."/>
            <person name="Lubbers R.J."/>
            <person name="Gomes A.C."/>
            <person name="Makela M.R."/>
            <person name="Stajich J."/>
            <person name="Grigoriev I.V."/>
            <person name="Mortensen U.H."/>
            <person name="De Vries R.P."/>
            <person name="Baker S.E."/>
            <person name="Andersen M.R."/>
        </authorList>
    </citation>
    <scope>NUCLEOTIDE SEQUENCE [LARGE SCALE GENOMIC DNA]</scope>
    <source>
        <strain evidence="1 2">CBS 209.92</strain>
    </source>
</reference>
<proteinExistence type="predicted"/>
<dbReference type="Proteomes" id="UP001610563">
    <property type="component" value="Unassembled WGS sequence"/>
</dbReference>
<keyword evidence="2" id="KW-1185">Reference proteome</keyword>
<comment type="caution">
    <text evidence="1">The sequence shown here is derived from an EMBL/GenBank/DDBJ whole genome shotgun (WGS) entry which is preliminary data.</text>
</comment>
<organism evidence="1 2">
    <name type="scientific">Aspergillus keveii</name>
    <dbReference type="NCBI Taxonomy" id="714993"/>
    <lineage>
        <taxon>Eukaryota</taxon>
        <taxon>Fungi</taxon>
        <taxon>Dikarya</taxon>
        <taxon>Ascomycota</taxon>
        <taxon>Pezizomycotina</taxon>
        <taxon>Eurotiomycetes</taxon>
        <taxon>Eurotiomycetidae</taxon>
        <taxon>Eurotiales</taxon>
        <taxon>Aspergillaceae</taxon>
        <taxon>Aspergillus</taxon>
        <taxon>Aspergillus subgen. Nidulantes</taxon>
    </lineage>
</organism>
<protein>
    <submittedName>
        <fullName evidence="1">Uncharacterized protein</fullName>
    </submittedName>
</protein>
<gene>
    <name evidence="1" type="ORF">BJX66DRAFT_300632</name>
</gene>
<name>A0ABR4GBH9_9EURO</name>